<dbReference type="PANTHER" id="PTHR34273:SF2">
    <property type="entry name" value="METHYLTHIORIBOSE KINASE"/>
    <property type="match status" value="1"/>
</dbReference>
<name>A0A437UQX6_ENTAV</name>
<keyword evidence="3" id="KW-0547">Nucleotide-binding</keyword>
<dbReference type="EMBL" id="RYZS01000001">
    <property type="protein sequence ID" value="RVU96037.1"/>
    <property type="molecule type" value="Genomic_DNA"/>
</dbReference>
<keyword evidence="5" id="KW-0067">ATP-binding</keyword>
<dbReference type="AlphaFoldDB" id="A0A437UQX6"/>
<dbReference type="GO" id="GO:0016301">
    <property type="term" value="F:kinase activity"/>
    <property type="evidence" value="ECO:0007669"/>
    <property type="project" value="UniProtKB-KW"/>
</dbReference>
<evidence type="ECO:0000256" key="5">
    <source>
        <dbReference type="ARBA" id="ARBA00022840"/>
    </source>
</evidence>
<evidence type="ECO:0000259" key="6">
    <source>
        <dbReference type="Pfam" id="PF01636"/>
    </source>
</evidence>
<evidence type="ECO:0000256" key="4">
    <source>
        <dbReference type="ARBA" id="ARBA00022777"/>
    </source>
</evidence>
<keyword evidence="2" id="KW-0808">Transferase</keyword>
<gene>
    <name evidence="7" type="ORF">EK398_14965</name>
</gene>
<dbReference type="GO" id="GO:0005524">
    <property type="term" value="F:ATP binding"/>
    <property type="evidence" value="ECO:0007669"/>
    <property type="project" value="UniProtKB-KW"/>
</dbReference>
<dbReference type="Gene3D" id="3.30.200.20">
    <property type="entry name" value="Phosphorylase Kinase, domain 1"/>
    <property type="match status" value="1"/>
</dbReference>
<dbReference type="RefSeq" id="WP_127979468.1">
    <property type="nucleotide sequence ID" value="NZ_JBPFKW010000120.1"/>
</dbReference>
<organism evidence="7 8">
    <name type="scientific">Enterococcus avium</name>
    <name type="common">Streptococcus avium</name>
    <dbReference type="NCBI Taxonomy" id="33945"/>
    <lineage>
        <taxon>Bacteria</taxon>
        <taxon>Bacillati</taxon>
        <taxon>Bacillota</taxon>
        <taxon>Bacilli</taxon>
        <taxon>Lactobacillales</taxon>
        <taxon>Enterococcaceae</taxon>
        <taxon>Enterococcus</taxon>
    </lineage>
</organism>
<evidence type="ECO:0000313" key="8">
    <source>
        <dbReference type="Proteomes" id="UP000288388"/>
    </source>
</evidence>
<dbReference type="InterPro" id="IPR011009">
    <property type="entry name" value="Kinase-like_dom_sf"/>
</dbReference>
<protein>
    <submittedName>
        <fullName evidence="7">5-methylthioribose kinase</fullName>
    </submittedName>
</protein>
<evidence type="ECO:0000256" key="2">
    <source>
        <dbReference type="ARBA" id="ARBA00022679"/>
    </source>
</evidence>
<dbReference type="Proteomes" id="UP000288388">
    <property type="component" value="Unassembled WGS sequence"/>
</dbReference>
<feature type="domain" description="Aminoglycoside phosphotransferase" evidence="6">
    <location>
        <begin position="40"/>
        <end position="267"/>
    </location>
</feature>
<comment type="similarity">
    <text evidence="1">Belongs to the methylthioribose kinase family.</text>
</comment>
<evidence type="ECO:0000313" key="7">
    <source>
        <dbReference type="EMBL" id="RVU96037.1"/>
    </source>
</evidence>
<reference evidence="7 8" key="1">
    <citation type="submission" date="2018-12" db="EMBL/GenBank/DDBJ databases">
        <title>A novel vanA-carrying plasmid in a clinical isolate of Enterococcus avium.</title>
        <authorList>
            <person name="Bernasconi O.J."/>
            <person name="Luzzaro F."/>
            <person name="Endimiani A."/>
        </authorList>
    </citation>
    <scope>NUCLEOTIDE SEQUENCE [LARGE SCALE GENOMIC DNA]</scope>
    <source>
        <strain evidence="7 8">LC0559/18</strain>
    </source>
</reference>
<dbReference type="SUPFAM" id="SSF56112">
    <property type="entry name" value="Protein kinase-like (PK-like)"/>
    <property type="match status" value="1"/>
</dbReference>
<evidence type="ECO:0000256" key="1">
    <source>
        <dbReference type="ARBA" id="ARBA00010165"/>
    </source>
</evidence>
<proteinExistence type="inferred from homology"/>
<evidence type="ECO:0000256" key="3">
    <source>
        <dbReference type="ARBA" id="ARBA00022741"/>
    </source>
</evidence>
<accession>A0A437UQX6</accession>
<dbReference type="Pfam" id="PF01636">
    <property type="entry name" value="APH"/>
    <property type="match status" value="1"/>
</dbReference>
<comment type="caution">
    <text evidence="7">The sequence shown here is derived from an EMBL/GenBank/DDBJ whole genome shotgun (WGS) entry which is preliminary data.</text>
</comment>
<dbReference type="PANTHER" id="PTHR34273">
    <property type="entry name" value="METHYLTHIORIBOSE KINASE"/>
    <property type="match status" value="1"/>
</dbReference>
<keyword evidence="4 7" id="KW-0418">Kinase</keyword>
<sequence length="404" mass="46338">MEISEHTLADYLLQRTKLFDQTSPLIVSVLSNEKDKYVDGYLNYLYVLKQGNKKYIAKHSKKTISSGISLAPIDPKRNYLEYMTYQLRAGLAPQMVPETYYADPAAHLFIMEDLSYLTVLRFALCRGEQLPRLGKQVGEYLARTHVATSKLRLSDEYWQALASYFKNADMRKIITDFILKPPVRTNQALTSHQEGLLDILDTILQDAAVKRDWEELIERVSSKDECLIHGDFHSSNIFVSQTSFKVIDMEYTMTGPFSYDIGYFLANILSQYSAFTIRGNESMCSDLLQVIKDTYQTYFTYFSDHIKGDQQERFLEILQDSLGYLAMANINRIANLGEFPDFDSLINPQESFLAKGLSMMLAQKLLKNRQLLTTPEEACQLIRTTRNNFLTQLLATIENALILA</sequence>
<dbReference type="Gene3D" id="3.90.1200.10">
    <property type="match status" value="1"/>
</dbReference>
<dbReference type="InterPro" id="IPR002575">
    <property type="entry name" value="Aminoglycoside_PTrfase"/>
</dbReference>